<proteinExistence type="predicted"/>
<sequence length="332" mass="38973">MITTIPISLHQSTDRTGSTHRFENQKQQSMNLLQRVKQHLQYKSSTFRTFKQCVIDSQQLDKHVNDELNDKQYLTNMDNDDINHQKLIDDCVRDILNYNKPVPIETDISPILSSGQRLSFSQIAKSIPKNRVKRLSSTILVGQMVKNKGLEKPTINQIKLQQIDKIIRQERDRNRTEINQKSLNIVLPIILTKNQERKSMNQLQKKNSMVTASQRLLKTKKRVFSQDPSPLLENHTSFSIISDSFDCSPKQYESNRRLGTLIQQLNNEKDEITTHQRKIRNSIVLNQQNFNKIDERLQPENQEKYNYLKHEQQIFGKKKSQQTQVFNIDSFK</sequence>
<dbReference type="AlphaFoldDB" id="A0A8S1MD45"/>
<evidence type="ECO:0000256" key="1">
    <source>
        <dbReference type="SAM" id="MobiDB-lite"/>
    </source>
</evidence>
<name>A0A8S1MD45_PARPR</name>
<dbReference type="EMBL" id="CAJJDM010000060">
    <property type="protein sequence ID" value="CAD8078177.1"/>
    <property type="molecule type" value="Genomic_DNA"/>
</dbReference>
<feature type="compositionally biased region" description="Polar residues" evidence="1">
    <location>
        <begin position="1"/>
        <end position="16"/>
    </location>
</feature>
<accession>A0A8S1MD45</accession>
<gene>
    <name evidence="2" type="ORF">PPRIM_AZ9-3.1.T0590203</name>
</gene>
<keyword evidence="3" id="KW-1185">Reference proteome</keyword>
<feature type="region of interest" description="Disordered" evidence="1">
    <location>
        <begin position="1"/>
        <end position="21"/>
    </location>
</feature>
<comment type="caution">
    <text evidence="2">The sequence shown here is derived from an EMBL/GenBank/DDBJ whole genome shotgun (WGS) entry which is preliminary data.</text>
</comment>
<evidence type="ECO:0000313" key="3">
    <source>
        <dbReference type="Proteomes" id="UP000688137"/>
    </source>
</evidence>
<evidence type="ECO:0000313" key="2">
    <source>
        <dbReference type="EMBL" id="CAD8078177.1"/>
    </source>
</evidence>
<dbReference type="Proteomes" id="UP000688137">
    <property type="component" value="Unassembled WGS sequence"/>
</dbReference>
<protein>
    <submittedName>
        <fullName evidence="2">Uncharacterized protein</fullName>
    </submittedName>
</protein>
<reference evidence="2" key="1">
    <citation type="submission" date="2021-01" db="EMBL/GenBank/DDBJ databases">
        <authorList>
            <consortium name="Genoscope - CEA"/>
            <person name="William W."/>
        </authorList>
    </citation>
    <scope>NUCLEOTIDE SEQUENCE</scope>
</reference>
<organism evidence="2 3">
    <name type="scientific">Paramecium primaurelia</name>
    <dbReference type="NCBI Taxonomy" id="5886"/>
    <lineage>
        <taxon>Eukaryota</taxon>
        <taxon>Sar</taxon>
        <taxon>Alveolata</taxon>
        <taxon>Ciliophora</taxon>
        <taxon>Intramacronucleata</taxon>
        <taxon>Oligohymenophorea</taxon>
        <taxon>Peniculida</taxon>
        <taxon>Parameciidae</taxon>
        <taxon>Paramecium</taxon>
    </lineage>
</organism>